<gene>
    <name evidence="5" type="ORF">GX355_08030</name>
</gene>
<feature type="chain" id="PRO_5031235545" evidence="2">
    <location>
        <begin position="29"/>
        <end position="954"/>
    </location>
</feature>
<keyword evidence="5" id="KW-0255">Endonuclease</keyword>
<dbReference type="InterPro" id="IPR005135">
    <property type="entry name" value="Endo/exonuclease/phosphatase"/>
</dbReference>
<dbReference type="InterPro" id="IPR059177">
    <property type="entry name" value="GH29D-like_dom"/>
</dbReference>
<dbReference type="GO" id="GO:0004519">
    <property type="term" value="F:endonuclease activity"/>
    <property type="evidence" value="ECO:0007669"/>
    <property type="project" value="UniProtKB-KW"/>
</dbReference>
<evidence type="ECO:0000256" key="2">
    <source>
        <dbReference type="SAM" id="SignalP"/>
    </source>
</evidence>
<organism evidence="5 6">
    <name type="scientific">Globicatella sulfidifaciens</name>
    <dbReference type="NCBI Taxonomy" id="136093"/>
    <lineage>
        <taxon>Bacteria</taxon>
        <taxon>Bacillati</taxon>
        <taxon>Bacillota</taxon>
        <taxon>Bacilli</taxon>
        <taxon>Lactobacillales</taxon>
        <taxon>Aerococcaceae</taxon>
        <taxon>Globicatella</taxon>
    </lineage>
</organism>
<dbReference type="InterPro" id="IPR036691">
    <property type="entry name" value="Endo/exonu/phosph_ase_sf"/>
</dbReference>
<dbReference type="EMBL" id="JAAYSM010000266">
    <property type="protein sequence ID" value="NLJ18797.1"/>
    <property type="molecule type" value="Genomic_DNA"/>
</dbReference>
<accession>A0A7X8C4F2</accession>
<dbReference type="RefSeq" id="WP_276649100.1">
    <property type="nucleotide sequence ID" value="NZ_JAAYSM010000266.1"/>
</dbReference>
<evidence type="ECO:0000259" key="4">
    <source>
        <dbReference type="Pfam" id="PF19580"/>
    </source>
</evidence>
<protein>
    <submittedName>
        <fullName evidence="5">Endonuclease/exonuclease/phosphatase</fullName>
    </submittedName>
</protein>
<keyword evidence="5" id="KW-0540">Nuclease</keyword>
<keyword evidence="5" id="KW-0378">Hydrolase</keyword>
<proteinExistence type="predicted"/>
<dbReference type="SUPFAM" id="SSF56219">
    <property type="entry name" value="DNase I-like"/>
    <property type="match status" value="1"/>
</dbReference>
<comment type="caution">
    <text evidence="5">The sequence shown here is derived from an EMBL/GenBank/DDBJ whole genome shotgun (WGS) entry which is preliminary data.</text>
</comment>
<dbReference type="Proteomes" id="UP000541058">
    <property type="component" value="Unassembled WGS sequence"/>
</dbReference>
<feature type="compositionally biased region" description="Low complexity" evidence="1">
    <location>
        <begin position="898"/>
        <end position="913"/>
    </location>
</feature>
<sequence>MKKNHRFSVMSLLLSIALAFTVFMPVSANEINSVTLANVEIEDVISIAEAHAQKEGNVKVQGIVTAKLKNTIHIQDETGGIAVRPVNLDVEIGDLVVLKGRLNNYRTLLQVDSSTIVSVEKAESFPDPINLSVKDIDYKYQSMFASLSNLKITKANVDKNGNWANYTAVDVDGNEIMIRDESNTLNLEKGQSYDVISGIISHFDGNAQILPRSNADIIKDEGKVQPVYATPTLTTLPEGSRIELKTDTEGADIYFSLDGKNPLEDGVLYKESIVLSNDITIKAVATKEGLEPSDLFEISYEVIEIEDQLKIHDIQGEGHTSPLEGQEVEFVEGIVTYIYDIYGNYYFHLQADEKDYDDNPKTSEALIVCTNKKPEVEVGHRVLVSGVVAETAIDGYAGREETDLTVTNIDTTVKNGHISVLETEVELPKPIKIKSSDIPEVIASENVFEDFEPENYAIDFWESLEGMRVEIQESKAVAPQEHGDIVVVTQEYETNTINGGILLDESGSNAQMISFKLYPNQQARNFAVKTGDYIQDKIVGVVNYGYSNYKVYAELADVQAAFVEGETTPQVSKIEHNEDKLTIASYNVENFSANRSNRETPDEKAENIARAFVQDMDSPDIIGLIEVQDNNGQEEGPEDADASESLQRLIDAIVDKGGPEYASVNINPIYNQDGGAPHGNIRVAYLYNPKRVSLVEAEHGTAEGAVGYENGKLTMNPGRINPTHPAFESSRKSLAAQFEFKGESVVVIANHLNSKIGDTPAFGKVQPPLLVSQSQRIEMAKVIAGFVNDIKQDNPDENIIVLGDMNDFQFSKALSVLEGEHLENMINHVPENERYTYVYQGHSQVLDHVLVSNNIVSKAVIDVVHVNADFTEMHGRASDHDPVLLQLDLLKKDEETPGETTPPSETPGGITPPSETTPPSDVGQLPTTGESVIKFVGAWSMILFGAYVLKKREE</sequence>
<dbReference type="Pfam" id="PF13290">
    <property type="entry name" value="CHB_HEX_C_1"/>
    <property type="match status" value="1"/>
</dbReference>
<feature type="domain" description="Endonuclease/exonuclease/phosphatase" evidence="4">
    <location>
        <begin position="723"/>
        <end position="860"/>
    </location>
</feature>
<dbReference type="PANTHER" id="PTHR42834:SF1">
    <property type="entry name" value="ENDONUCLEASE_EXONUCLEASE_PHOSPHATASE FAMILY PROTEIN (AFU_ORTHOLOGUE AFUA_3G09210)"/>
    <property type="match status" value="1"/>
</dbReference>
<feature type="domain" description="GH29D-like beta-sandwich" evidence="3">
    <location>
        <begin position="235"/>
        <end position="295"/>
    </location>
</feature>
<evidence type="ECO:0000259" key="3">
    <source>
        <dbReference type="Pfam" id="PF13290"/>
    </source>
</evidence>
<reference evidence="5 6" key="1">
    <citation type="journal article" date="2020" name="Biotechnol. Biofuels">
        <title>New insights from the biogas microbiome by comprehensive genome-resolved metagenomics of nearly 1600 species originating from multiple anaerobic digesters.</title>
        <authorList>
            <person name="Campanaro S."/>
            <person name="Treu L."/>
            <person name="Rodriguez-R L.M."/>
            <person name="Kovalovszki A."/>
            <person name="Ziels R.M."/>
            <person name="Maus I."/>
            <person name="Zhu X."/>
            <person name="Kougias P.G."/>
            <person name="Basile A."/>
            <person name="Luo G."/>
            <person name="Schluter A."/>
            <person name="Konstantinidis K.T."/>
            <person name="Angelidaki I."/>
        </authorList>
    </citation>
    <scope>NUCLEOTIDE SEQUENCE [LARGE SCALE GENOMIC DNA]</scope>
    <source>
        <strain evidence="5">AS23ysBPME_34</strain>
    </source>
</reference>
<name>A0A7X8C4F2_9LACT</name>
<evidence type="ECO:0000256" key="1">
    <source>
        <dbReference type="SAM" id="MobiDB-lite"/>
    </source>
</evidence>
<feature type="region of interest" description="Disordered" evidence="1">
    <location>
        <begin position="894"/>
        <end position="926"/>
    </location>
</feature>
<keyword evidence="2" id="KW-0732">Signal</keyword>
<dbReference type="GO" id="GO:0004527">
    <property type="term" value="F:exonuclease activity"/>
    <property type="evidence" value="ECO:0007669"/>
    <property type="project" value="UniProtKB-KW"/>
</dbReference>
<dbReference type="AlphaFoldDB" id="A0A7X8C4F2"/>
<dbReference type="Gene3D" id="3.60.10.10">
    <property type="entry name" value="Endonuclease/exonuclease/phosphatase"/>
    <property type="match status" value="1"/>
</dbReference>
<evidence type="ECO:0000313" key="6">
    <source>
        <dbReference type="Proteomes" id="UP000541058"/>
    </source>
</evidence>
<dbReference type="PANTHER" id="PTHR42834">
    <property type="entry name" value="ENDONUCLEASE/EXONUCLEASE/PHOSPHATASE FAMILY PROTEIN (AFU_ORTHOLOGUE AFUA_3G09210)"/>
    <property type="match status" value="1"/>
</dbReference>
<dbReference type="Pfam" id="PF19580">
    <property type="entry name" value="Exo_endo_phos_3"/>
    <property type="match status" value="1"/>
</dbReference>
<feature type="signal peptide" evidence="2">
    <location>
        <begin position="1"/>
        <end position="28"/>
    </location>
</feature>
<dbReference type="CDD" id="cd04486">
    <property type="entry name" value="YhcR_OBF_like"/>
    <property type="match status" value="1"/>
</dbReference>
<keyword evidence="5" id="KW-0269">Exonuclease</keyword>
<evidence type="ECO:0000313" key="5">
    <source>
        <dbReference type="EMBL" id="NLJ18797.1"/>
    </source>
</evidence>